<dbReference type="Proteomes" id="UP001054837">
    <property type="component" value="Unassembled WGS sequence"/>
</dbReference>
<gene>
    <name evidence="1" type="ORF">CDAR_285921</name>
</gene>
<accession>A0AAV4VZJ4</accession>
<dbReference type="EMBL" id="BPLQ01013837">
    <property type="protein sequence ID" value="GIY75260.1"/>
    <property type="molecule type" value="Genomic_DNA"/>
</dbReference>
<organism evidence="1 2">
    <name type="scientific">Caerostris darwini</name>
    <dbReference type="NCBI Taxonomy" id="1538125"/>
    <lineage>
        <taxon>Eukaryota</taxon>
        <taxon>Metazoa</taxon>
        <taxon>Ecdysozoa</taxon>
        <taxon>Arthropoda</taxon>
        <taxon>Chelicerata</taxon>
        <taxon>Arachnida</taxon>
        <taxon>Araneae</taxon>
        <taxon>Araneomorphae</taxon>
        <taxon>Entelegynae</taxon>
        <taxon>Araneoidea</taxon>
        <taxon>Araneidae</taxon>
        <taxon>Caerostris</taxon>
    </lineage>
</organism>
<evidence type="ECO:0000313" key="1">
    <source>
        <dbReference type="EMBL" id="GIY75260.1"/>
    </source>
</evidence>
<name>A0AAV4VZJ4_9ARAC</name>
<protein>
    <submittedName>
        <fullName evidence="1">Uncharacterized protein</fullName>
    </submittedName>
</protein>
<comment type="caution">
    <text evidence="1">The sequence shown here is derived from an EMBL/GenBank/DDBJ whole genome shotgun (WGS) entry which is preliminary data.</text>
</comment>
<sequence>MLIIFFGNRGIIHREFHSQGSTGTVVFYKSILARPFNRMLHVGTYLLDSGNLRSRTTMHRITSISFSSNCWCEARLCASSTPQPLITRSALLELFFIFQVKIEDGGAAELVGRGD</sequence>
<evidence type="ECO:0000313" key="2">
    <source>
        <dbReference type="Proteomes" id="UP001054837"/>
    </source>
</evidence>
<dbReference type="AlphaFoldDB" id="A0AAV4VZJ4"/>
<keyword evidence="2" id="KW-1185">Reference proteome</keyword>
<proteinExistence type="predicted"/>
<reference evidence="1 2" key="1">
    <citation type="submission" date="2021-06" db="EMBL/GenBank/DDBJ databases">
        <title>Caerostris darwini draft genome.</title>
        <authorList>
            <person name="Kono N."/>
            <person name="Arakawa K."/>
        </authorList>
    </citation>
    <scope>NUCLEOTIDE SEQUENCE [LARGE SCALE GENOMIC DNA]</scope>
</reference>